<accession>A0A382KXD4</accession>
<keyword evidence="1" id="KW-1133">Transmembrane helix</keyword>
<proteinExistence type="predicted"/>
<feature type="non-terminal residue" evidence="2">
    <location>
        <position position="114"/>
    </location>
</feature>
<feature type="transmembrane region" description="Helical" evidence="1">
    <location>
        <begin position="88"/>
        <end position="109"/>
    </location>
</feature>
<gene>
    <name evidence="2" type="ORF">METZ01_LOCUS281853</name>
</gene>
<protein>
    <submittedName>
        <fullName evidence="2">Uncharacterized protein</fullName>
    </submittedName>
</protein>
<feature type="transmembrane region" description="Helical" evidence="1">
    <location>
        <begin position="12"/>
        <end position="33"/>
    </location>
</feature>
<organism evidence="2">
    <name type="scientific">marine metagenome</name>
    <dbReference type="NCBI Taxonomy" id="408172"/>
    <lineage>
        <taxon>unclassified sequences</taxon>
        <taxon>metagenomes</taxon>
        <taxon>ecological metagenomes</taxon>
    </lineage>
</organism>
<evidence type="ECO:0000313" key="2">
    <source>
        <dbReference type="EMBL" id="SVC28999.1"/>
    </source>
</evidence>
<sequence length="114" mass="13272">MKYIQHSRSPLYSYIFTLPLFLAYELGLFIISARDIPQLRNGADVLMRNVLEAFGLLGMYGFGFMVLFGFLLVFIIQRKKWKDTEFNLGFLFFMFVESVVWSAGLFSIMNISNQ</sequence>
<evidence type="ECO:0000256" key="1">
    <source>
        <dbReference type="SAM" id="Phobius"/>
    </source>
</evidence>
<dbReference type="EMBL" id="UINC01083363">
    <property type="protein sequence ID" value="SVC28999.1"/>
    <property type="molecule type" value="Genomic_DNA"/>
</dbReference>
<reference evidence="2" key="1">
    <citation type="submission" date="2018-05" db="EMBL/GenBank/DDBJ databases">
        <authorList>
            <person name="Lanie J.A."/>
            <person name="Ng W.-L."/>
            <person name="Kazmierczak K.M."/>
            <person name="Andrzejewski T.M."/>
            <person name="Davidsen T.M."/>
            <person name="Wayne K.J."/>
            <person name="Tettelin H."/>
            <person name="Glass J.I."/>
            <person name="Rusch D."/>
            <person name="Podicherti R."/>
            <person name="Tsui H.-C.T."/>
            <person name="Winkler M.E."/>
        </authorList>
    </citation>
    <scope>NUCLEOTIDE SEQUENCE</scope>
</reference>
<dbReference type="AlphaFoldDB" id="A0A382KXD4"/>
<name>A0A382KXD4_9ZZZZ</name>
<feature type="transmembrane region" description="Helical" evidence="1">
    <location>
        <begin position="53"/>
        <end position="76"/>
    </location>
</feature>
<keyword evidence="1" id="KW-0472">Membrane</keyword>
<keyword evidence="1" id="KW-0812">Transmembrane</keyword>